<keyword evidence="3" id="KW-1185">Reference proteome</keyword>
<evidence type="ECO:0000313" key="2">
    <source>
        <dbReference type="EMBL" id="CAH2293834.1"/>
    </source>
</evidence>
<protein>
    <submittedName>
        <fullName evidence="2">Uncharacterized protein</fullName>
    </submittedName>
</protein>
<name>A0AAD1S6N6_PELCU</name>
<feature type="compositionally biased region" description="Basic and acidic residues" evidence="1">
    <location>
        <begin position="184"/>
        <end position="194"/>
    </location>
</feature>
<evidence type="ECO:0000256" key="1">
    <source>
        <dbReference type="SAM" id="MobiDB-lite"/>
    </source>
</evidence>
<proteinExistence type="predicted"/>
<dbReference type="Proteomes" id="UP001295444">
    <property type="component" value="Chromosome 05"/>
</dbReference>
<dbReference type="EMBL" id="OW240916">
    <property type="protein sequence ID" value="CAH2293834.1"/>
    <property type="molecule type" value="Genomic_DNA"/>
</dbReference>
<dbReference type="AlphaFoldDB" id="A0AAD1S6N6"/>
<feature type="compositionally biased region" description="Polar residues" evidence="1">
    <location>
        <begin position="195"/>
        <end position="210"/>
    </location>
</feature>
<sequence length="210" mass="22570">MEPPQTPRGSQQNQPQGPMDSFLQPTPGSGGELVGPRSAPPSPASSTGREHSTLDRISEELRSIAASMATKTDLLTLTTTIQDALRAEMAGIRTEVTAQGSRIEVLEHSVEAQSNRISATDMAVSRQGDMLLDVRRHLEDLDNRGRRCNIRVRGVPETGGEENGGGFGRKRRPDILNSNGHTELLTRAHLKTDRGTSSAASTPSPLKTLS</sequence>
<evidence type="ECO:0000313" key="3">
    <source>
        <dbReference type="Proteomes" id="UP001295444"/>
    </source>
</evidence>
<feature type="region of interest" description="Disordered" evidence="1">
    <location>
        <begin position="154"/>
        <end position="210"/>
    </location>
</feature>
<gene>
    <name evidence="2" type="ORF">PECUL_23A019561</name>
</gene>
<accession>A0AAD1S6N6</accession>
<feature type="region of interest" description="Disordered" evidence="1">
    <location>
        <begin position="1"/>
        <end position="54"/>
    </location>
</feature>
<reference evidence="2" key="1">
    <citation type="submission" date="2022-03" db="EMBL/GenBank/DDBJ databases">
        <authorList>
            <person name="Alioto T."/>
            <person name="Alioto T."/>
            <person name="Gomez Garrido J."/>
        </authorList>
    </citation>
    <scope>NUCLEOTIDE SEQUENCE</scope>
</reference>
<feature type="compositionally biased region" description="Polar residues" evidence="1">
    <location>
        <begin position="7"/>
        <end position="16"/>
    </location>
</feature>
<organism evidence="2 3">
    <name type="scientific">Pelobates cultripes</name>
    <name type="common">Western spadefoot toad</name>
    <dbReference type="NCBI Taxonomy" id="61616"/>
    <lineage>
        <taxon>Eukaryota</taxon>
        <taxon>Metazoa</taxon>
        <taxon>Chordata</taxon>
        <taxon>Craniata</taxon>
        <taxon>Vertebrata</taxon>
        <taxon>Euteleostomi</taxon>
        <taxon>Amphibia</taxon>
        <taxon>Batrachia</taxon>
        <taxon>Anura</taxon>
        <taxon>Pelobatoidea</taxon>
        <taxon>Pelobatidae</taxon>
        <taxon>Pelobates</taxon>
    </lineage>
</organism>